<protein>
    <submittedName>
        <fullName evidence="2">Uncharacterized protein</fullName>
    </submittedName>
</protein>
<evidence type="ECO:0000313" key="3">
    <source>
        <dbReference type="Proteomes" id="UP000018745"/>
    </source>
</evidence>
<accession>A0ABM5P1Y3</accession>
<feature type="compositionally biased region" description="Low complexity" evidence="1">
    <location>
        <begin position="35"/>
        <end position="50"/>
    </location>
</feature>
<dbReference type="RefSeq" id="WP_024071518.1">
    <property type="nucleotide sequence ID" value="NC_023062.1"/>
</dbReference>
<reference evidence="2 3" key="1">
    <citation type="journal article" date="2014" name="Genome Announc.">
        <title>Complete Genome Sequence of Mycoplasma ovis Strain Michigan, a Hemoplasma of Sheep with Two Distinct 16S rRNA Genes.</title>
        <authorList>
            <person name="Deshuillers P.L."/>
            <person name="Santos A.P."/>
            <person name="do Nascimento N.C."/>
            <person name="Hampel J.A."/>
            <person name="Bergin I.L."/>
            <person name="Dyson M.C."/>
            <person name="Messick J.B."/>
        </authorList>
    </citation>
    <scope>NUCLEOTIDE SEQUENCE [LARGE SCALE GENOMIC DNA]</scope>
    <source>
        <strain evidence="2 3">Michigan</strain>
    </source>
</reference>
<feature type="region of interest" description="Disordered" evidence="1">
    <location>
        <begin position="35"/>
        <end position="60"/>
    </location>
</feature>
<evidence type="ECO:0000256" key="1">
    <source>
        <dbReference type="SAM" id="MobiDB-lite"/>
    </source>
</evidence>
<dbReference type="Proteomes" id="UP000018745">
    <property type="component" value="Chromosome"/>
</dbReference>
<organism evidence="2 3">
    <name type="scientific">Mycoplasma ovis str. Michigan</name>
    <dbReference type="NCBI Taxonomy" id="1415773"/>
    <lineage>
        <taxon>Bacteria</taxon>
        <taxon>Bacillati</taxon>
        <taxon>Mycoplasmatota</taxon>
        <taxon>Mollicutes</taxon>
        <taxon>Mycoplasmataceae</taxon>
        <taxon>Mycoplasma</taxon>
    </lineage>
</organism>
<evidence type="ECO:0000313" key="2">
    <source>
        <dbReference type="EMBL" id="AHC40492.1"/>
    </source>
</evidence>
<proteinExistence type="predicted"/>
<gene>
    <name evidence="2" type="ORF">OVS_03800</name>
</gene>
<keyword evidence="3" id="KW-1185">Reference proteome</keyword>
<sequence length="212" mass="22525">MALSIKTLDVASGVCGSCIGIPLIVTKGNFMATTTTQDSTDLSSSPSNPTEGQVSQDDSTNVVSGSCGVVNSLTGLNLESLFTGLQIEKDNYYTLSCTKTDKNGNSILPNNWTGVFSKSFFKEGDALKEGDQINVAMNVTPKNLGEERPKHGTVIFTGNKFASPITGEYNGKTSWSGEQNKDEETIIIEVTSPSLPAPLNNQIYLIPTSANT</sequence>
<name>A0ABM5P1Y3_9MOLU</name>
<dbReference type="EMBL" id="CP006935">
    <property type="protein sequence ID" value="AHC40492.1"/>
    <property type="molecule type" value="Genomic_DNA"/>
</dbReference>